<dbReference type="PROSITE" id="PS50164">
    <property type="entry name" value="GIY_YIG"/>
    <property type="match status" value="1"/>
</dbReference>
<gene>
    <name evidence="3" type="ORF">Dform_00716</name>
</gene>
<keyword evidence="3" id="KW-0255">Endonuclease</keyword>
<dbReference type="Gene3D" id="3.40.1440.10">
    <property type="entry name" value="GIY-YIG endonuclease"/>
    <property type="match status" value="1"/>
</dbReference>
<dbReference type="AlphaFoldDB" id="A0A1P8F6G3"/>
<dbReference type="OrthoDB" id="9807770at2"/>
<dbReference type="EMBL" id="CP018258">
    <property type="protein sequence ID" value="APV44071.1"/>
    <property type="molecule type" value="Genomic_DNA"/>
</dbReference>
<dbReference type="PANTHER" id="PTHR34477">
    <property type="entry name" value="UPF0213 PROTEIN YHBQ"/>
    <property type="match status" value="1"/>
</dbReference>
<dbReference type="KEGG" id="dfo:Dform_00716"/>
<dbReference type="SUPFAM" id="SSF82771">
    <property type="entry name" value="GIY-YIG endonuclease"/>
    <property type="match status" value="1"/>
</dbReference>
<dbReference type="InterPro" id="IPR050190">
    <property type="entry name" value="UPF0213_domain"/>
</dbReference>
<dbReference type="CDD" id="cd10448">
    <property type="entry name" value="GIY-YIG_unchar_3"/>
    <property type="match status" value="1"/>
</dbReference>
<dbReference type="PANTHER" id="PTHR34477:SF5">
    <property type="entry name" value="BSL5627 PROTEIN"/>
    <property type="match status" value="1"/>
</dbReference>
<dbReference type="GO" id="GO:0004519">
    <property type="term" value="F:endonuclease activity"/>
    <property type="evidence" value="ECO:0007669"/>
    <property type="project" value="UniProtKB-KW"/>
</dbReference>
<feature type="domain" description="GIY-YIG" evidence="2">
    <location>
        <begin position="1"/>
        <end position="70"/>
    </location>
</feature>
<sequence>MTNAAKTVTYTGVTSDLIKRVWQHKNNLVEGFTKRYAIHSLIYFEETNNAYSAISREKEIKGWRRSKKVALINEFNPNWSDLYDGICGREA</sequence>
<keyword evidence="3" id="KW-0540">Nuclease</keyword>
<accession>A0A1P8F6G3</accession>
<evidence type="ECO:0000313" key="4">
    <source>
        <dbReference type="Proteomes" id="UP000185934"/>
    </source>
</evidence>
<dbReference type="InterPro" id="IPR035901">
    <property type="entry name" value="GIY-YIG_endonuc_sf"/>
</dbReference>
<keyword evidence="3" id="KW-0378">Hydrolase</keyword>
<reference evidence="4" key="1">
    <citation type="submission" date="2016-11" db="EMBL/GenBank/DDBJ databases">
        <title>Dehalogenimonas formicexedens sp. nov., a chlorinated alkane respiring bacterium isolated from contaminated groundwater.</title>
        <authorList>
            <person name="Key T.A."/>
            <person name="Bowman K.S."/>
            <person name="Lee I."/>
            <person name="Chun J."/>
            <person name="Albuquerque L."/>
            <person name="da Costa M.S."/>
            <person name="Rainey F.A."/>
            <person name="Moe W.M."/>
        </authorList>
    </citation>
    <scope>NUCLEOTIDE SEQUENCE [LARGE SCALE GENOMIC DNA]</scope>
    <source>
        <strain evidence="4">NSZ-14</strain>
    </source>
</reference>
<evidence type="ECO:0000313" key="3">
    <source>
        <dbReference type="EMBL" id="APV44071.1"/>
    </source>
</evidence>
<protein>
    <submittedName>
        <fullName evidence="3">Putative endonuclease</fullName>
    </submittedName>
</protein>
<proteinExistence type="inferred from homology"/>
<dbReference type="Pfam" id="PF01541">
    <property type="entry name" value="GIY-YIG"/>
    <property type="match status" value="1"/>
</dbReference>
<evidence type="ECO:0000259" key="2">
    <source>
        <dbReference type="PROSITE" id="PS50164"/>
    </source>
</evidence>
<organism evidence="3 4">
    <name type="scientific">Dehalogenimonas formicexedens</name>
    <dbReference type="NCBI Taxonomy" id="1839801"/>
    <lineage>
        <taxon>Bacteria</taxon>
        <taxon>Bacillati</taxon>
        <taxon>Chloroflexota</taxon>
        <taxon>Dehalococcoidia</taxon>
        <taxon>Dehalococcoidales</taxon>
        <taxon>Dehalococcoidaceae</taxon>
        <taxon>Dehalogenimonas</taxon>
    </lineage>
</organism>
<comment type="similarity">
    <text evidence="1">Belongs to the UPF0213 family.</text>
</comment>
<evidence type="ECO:0000256" key="1">
    <source>
        <dbReference type="ARBA" id="ARBA00007435"/>
    </source>
</evidence>
<keyword evidence="4" id="KW-1185">Reference proteome</keyword>
<dbReference type="RefSeq" id="WP_076003804.1">
    <property type="nucleotide sequence ID" value="NZ_CP018258.1"/>
</dbReference>
<dbReference type="Proteomes" id="UP000185934">
    <property type="component" value="Chromosome"/>
</dbReference>
<dbReference type="InterPro" id="IPR000305">
    <property type="entry name" value="GIY-YIG_endonuc"/>
</dbReference>
<name>A0A1P8F6G3_9CHLR</name>